<dbReference type="SUPFAM" id="SSF53474">
    <property type="entry name" value="alpha/beta-Hydrolases"/>
    <property type="match status" value="1"/>
</dbReference>
<reference evidence="5" key="1">
    <citation type="submission" date="2022-11" db="UniProtKB">
        <authorList>
            <consortium name="WormBaseParasite"/>
        </authorList>
    </citation>
    <scope>IDENTIFICATION</scope>
</reference>
<dbReference type="Proteomes" id="UP000887569">
    <property type="component" value="Unplaced"/>
</dbReference>
<dbReference type="Gene3D" id="2.120.10.30">
    <property type="entry name" value="TolB, C-terminal domain"/>
    <property type="match status" value="1"/>
</dbReference>
<evidence type="ECO:0000256" key="2">
    <source>
        <dbReference type="SAM" id="MobiDB-lite"/>
    </source>
</evidence>
<proteinExistence type="predicted"/>
<sequence>RSVERQLLIAIVVLMGYIQCELIPRDVLFGKNDYSGISLSADGKMVGYLAADKHNRNNLFVICATCTHAEQATFEENDIILFYWTAIPNIILFVRDDNGDENARLYKFNITKSSPPNKPEKISTRANEDALVVANNLRDPKVIVAVNNEDPAYHNLYELNLYTNELTLILRNHRFSMPYFFDNDLHLRYVSAETSNESLTYYSISKKANRSSLTSDDENWTEYIRVSKEDYLITIPVGFTANNKRAYWIWAEGSDLGKLVVHDFGRPKNNEVLYEAQSAEIDYSVNDVVKNILIHPKDKTILAVTETYHRPVIHVINSTIKSDIRYLKNLKSTDSLIIVGTSQDFNTWLVTYLSDRNPPEYFLYHRDQKKAVLLIETYRELKGKKLGRMIGFNFNSHDNFTIQAYLSLPPDVMIRNASHSNNAKRLNDANMGLLPAVPQKMIVYVHGGPQYRDRFGFSAENIWLTNRGYAVLQVNFRGSIGFGKRIANAGNGEWGRKMHSDLIDAINFAIQRGIANRSQIAIMGGSYGGYATLIGMTFTPEVFACGVDSYGPSNLVTLLESMPPTWNGSYYETVTMIGGDKNTPEGRKFLHSRSPLFLAYRVQRPLIILQGANDPRIKRSESDKFVSELQRHGIPVTYVLFPDEGHGFRKPCNVLAEAGFREKFLHDCLHGRYEEFLPGQYNSSAVVVTEGSNTPTSLSKLSRIPSANGAGSTRTTLRDASTA</sequence>
<evidence type="ECO:0000256" key="1">
    <source>
        <dbReference type="ARBA" id="ARBA00022801"/>
    </source>
</evidence>
<feature type="compositionally biased region" description="Polar residues" evidence="2">
    <location>
        <begin position="709"/>
        <end position="723"/>
    </location>
</feature>
<evidence type="ECO:0000313" key="4">
    <source>
        <dbReference type="Proteomes" id="UP000887569"/>
    </source>
</evidence>
<dbReference type="InterPro" id="IPR011042">
    <property type="entry name" value="6-blade_b-propeller_TolB-like"/>
</dbReference>
<dbReference type="SUPFAM" id="SSF82171">
    <property type="entry name" value="DPP6 N-terminal domain-like"/>
    <property type="match status" value="1"/>
</dbReference>
<accession>A0A915AII3</accession>
<evidence type="ECO:0000259" key="3">
    <source>
        <dbReference type="Pfam" id="PF00326"/>
    </source>
</evidence>
<feature type="domain" description="Peptidase S9 prolyl oligopeptidase catalytic" evidence="3">
    <location>
        <begin position="457"/>
        <end position="670"/>
    </location>
</feature>
<evidence type="ECO:0000313" key="5">
    <source>
        <dbReference type="WBParaSite" id="PgR008_g150_t04"/>
    </source>
</evidence>
<dbReference type="InterPro" id="IPR001375">
    <property type="entry name" value="Peptidase_S9_cat"/>
</dbReference>
<keyword evidence="1" id="KW-0378">Hydrolase</keyword>
<dbReference type="GO" id="GO:0004252">
    <property type="term" value="F:serine-type endopeptidase activity"/>
    <property type="evidence" value="ECO:0007669"/>
    <property type="project" value="TreeGrafter"/>
</dbReference>
<keyword evidence="4" id="KW-1185">Reference proteome</keyword>
<feature type="region of interest" description="Disordered" evidence="2">
    <location>
        <begin position="695"/>
        <end position="723"/>
    </location>
</feature>
<dbReference type="PANTHER" id="PTHR42776:SF27">
    <property type="entry name" value="DIPEPTIDYL PEPTIDASE FAMILY MEMBER 6"/>
    <property type="match status" value="1"/>
</dbReference>
<name>A0A915AII3_PARUN</name>
<dbReference type="InterPro" id="IPR029058">
    <property type="entry name" value="AB_hydrolase_fold"/>
</dbReference>
<organism evidence="4 5">
    <name type="scientific">Parascaris univalens</name>
    <name type="common">Nematode worm</name>
    <dbReference type="NCBI Taxonomy" id="6257"/>
    <lineage>
        <taxon>Eukaryota</taxon>
        <taxon>Metazoa</taxon>
        <taxon>Ecdysozoa</taxon>
        <taxon>Nematoda</taxon>
        <taxon>Chromadorea</taxon>
        <taxon>Rhabditida</taxon>
        <taxon>Spirurina</taxon>
        <taxon>Ascaridomorpha</taxon>
        <taxon>Ascaridoidea</taxon>
        <taxon>Ascarididae</taxon>
        <taxon>Parascaris</taxon>
    </lineage>
</organism>
<dbReference type="GO" id="GO:0006508">
    <property type="term" value="P:proteolysis"/>
    <property type="evidence" value="ECO:0007669"/>
    <property type="project" value="InterPro"/>
</dbReference>
<dbReference type="Pfam" id="PF00326">
    <property type="entry name" value="Peptidase_S9"/>
    <property type="match status" value="1"/>
</dbReference>
<dbReference type="PANTHER" id="PTHR42776">
    <property type="entry name" value="SERINE PEPTIDASE S9 FAMILY MEMBER"/>
    <property type="match status" value="1"/>
</dbReference>
<protein>
    <submittedName>
        <fullName evidence="5">Peptidase S9 prolyl oligopeptidase catalytic domain-containing protein</fullName>
    </submittedName>
</protein>
<dbReference type="WBParaSite" id="PgR008_g150_t04">
    <property type="protein sequence ID" value="PgR008_g150_t04"/>
    <property type="gene ID" value="PgR008_g150"/>
</dbReference>
<dbReference type="Gene3D" id="3.40.50.1820">
    <property type="entry name" value="alpha/beta hydrolase"/>
    <property type="match status" value="1"/>
</dbReference>
<dbReference type="AlphaFoldDB" id="A0A915AII3"/>